<protein>
    <recommendedName>
        <fullName evidence="7">Hepatocellular carcinoma-associated antigen 59-domain-containing protein</fullName>
    </recommendedName>
</protein>
<proteinExistence type="inferred from homology"/>
<comment type="similarity">
    <text evidence="2">Belongs to the TLS1 family.</text>
</comment>
<evidence type="ECO:0000256" key="1">
    <source>
        <dbReference type="ARBA" id="ARBA00004123"/>
    </source>
</evidence>
<feature type="compositionally biased region" description="Basic and acidic residues" evidence="4">
    <location>
        <begin position="318"/>
        <end position="340"/>
    </location>
</feature>
<evidence type="ECO:0000313" key="5">
    <source>
        <dbReference type="EMBL" id="KAL0638482.1"/>
    </source>
</evidence>
<comment type="caution">
    <text evidence="5">The sequence shown here is derived from an EMBL/GenBank/DDBJ whole genome shotgun (WGS) entry which is preliminary data.</text>
</comment>
<keyword evidence="3" id="KW-0539">Nucleus</keyword>
<evidence type="ECO:0000256" key="4">
    <source>
        <dbReference type="SAM" id="MobiDB-lite"/>
    </source>
</evidence>
<dbReference type="Pfam" id="PF07052">
    <property type="entry name" value="Hep_59"/>
    <property type="match status" value="1"/>
</dbReference>
<reference evidence="5 6" key="1">
    <citation type="submission" date="2024-02" db="EMBL/GenBank/DDBJ databases">
        <title>Discinaceae phylogenomics.</title>
        <authorList>
            <person name="Dirks A.C."/>
            <person name="James T.Y."/>
        </authorList>
    </citation>
    <scope>NUCLEOTIDE SEQUENCE [LARGE SCALE GENOMIC DNA]</scope>
    <source>
        <strain evidence="5 6">ACD0624</strain>
    </source>
</reference>
<evidence type="ECO:0000256" key="2">
    <source>
        <dbReference type="ARBA" id="ARBA00007643"/>
    </source>
</evidence>
<feature type="compositionally biased region" description="Basic and acidic residues" evidence="4">
    <location>
        <begin position="289"/>
        <end position="310"/>
    </location>
</feature>
<gene>
    <name evidence="5" type="ORF">Q9L58_002418</name>
</gene>
<accession>A0ABR3GRE2</accession>
<feature type="compositionally biased region" description="Basic residues" evidence="4">
    <location>
        <begin position="345"/>
        <end position="357"/>
    </location>
</feature>
<feature type="region of interest" description="Disordered" evidence="4">
    <location>
        <begin position="1"/>
        <end position="49"/>
    </location>
</feature>
<feature type="region of interest" description="Disordered" evidence="4">
    <location>
        <begin position="250"/>
        <end position="399"/>
    </location>
</feature>
<feature type="compositionally biased region" description="Low complexity" evidence="4">
    <location>
        <begin position="64"/>
        <end position="81"/>
    </location>
</feature>
<feature type="region of interest" description="Disordered" evidence="4">
    <location>
        <begin position="127"/>
        <end position="148"/>
    </location>
</feature>
<evidence type="ECO:0000313" key="6">
    <source>
        <dbReference type="Proteomes" id="UP001447188"/>
    </source>
</evidence>
<evidence type="ECO:0000256" key="3">
    <source>
        <dbReference type="ARBA" id="ARBA00023242"/>
    </source>
</evidence>
<organism evidence="5 6">
    <name type="scientific">Discina gigas</name>
    <dbReference type="NCBI Taxonomy" id="1032678"/>
    <lineage>
        <taxon>Eukaryota</taxon>
        <taxon>Fungi</taxon>
        <taxon>Dikarya</taxon>
        <taxon>Ascomycota</taxon>
        <taxon>Pezizomycotina</taxon>
        <taxon>Pezizomycetes</taxon>
        <taxon>Pezizales</taxon>
        <taxon>Discinaceae</taxon>
        <taxon>Discina</taxon>
    </lineage>
</organism>
<feature type="compositionally biased region" description="Gly residues" evidence="4">
    <location>
        <begin position="389"/>
        <end position="399"/>
    </location>
</feature>
<sequence>MEMEIDSQPAPSRPAFAPPPFKKRKFIRRRPEEDDDTSPDPASAGTTPGAVAAVAVAVAAPTITTTTITTTTSPSTPTAPALAPPPSPPLTDHPLKGNDDVLNLSEILRLRKKTVRISARRGLEVTAPKPTPVAQAPATPHHPEDDAAAKAAAEEAELQAVVNRFTHQTGQILDVDKHMMAYIDSEMQRRRGIAGATQGNGAGNTPGGLDQQGESTSRSAYWTPVVPEGRGATLGKLHEVDLGEETKKRNIARTQEATRRLADDGSAVEAEEEEVVEGKKKMKGRRRRNSQDIQRDKLVEEVLKESRLEMYTEPDPSEEARETEGAADDRIAEKFRREFLDALMSRRRRRGGDHRKKRDETKKPRGPKLGGSRQARAAMRESQNQAATGVGGGGTIKKR</sequence>
<feature type="region of interest" description="Disordered" evidence="4">
    <location>
        <begin position="64"/>
        <end position="98"/>
    </location>
</feature>
<dbReference type="Proteomes" id="UP001447188">
    <property type="component" value="Unassembled WGS sequence"/>
</dbReference>
<dbReference type="EMBL" id="JBBBZM010000021">
    <property type="protein sequence ID" value="KAL0638482.1"/>
    <property type="molecule type" value="Genomic_DNA"/>
</dbReference>
<dbReference type="PANTHER" id="PTHR13486">
    <property type="entry name" value="TELOMERE LENGTH AND SILENCING PROTEIN 1 TLS1 FAMILY MEMBER"/>
    <property type="match status" value="1"/>
</dbReference>
<evidence type="ECO:0008006" key="7">
    <source>
        <dbReference type="Google" id="ProtNLM"/>
    </source>
</evidence>
<feature type="region of interest" description="Disordered" evidence="4">
    <location>
        <begin position="195"/>
        <end position="216"/>
    </location>
</feature>
<dbReference type="InterPro" id="IPR010756">
    <property type="entry name" value="Tls1-like"/>
</dbReference>
<keyword evidence="6" id="KW-1185">Reference proteome</keyword>
<comment type="subcellular location">
    <subcellularLocation>
        <location evidence="1">Nucleus</location>
    </subcellularLocation>
</comment>
<name>A0ABR3GRE2_9PEZI</name>
<dbReference type="PANTHER" id="PTHR13486:SF2">
    <property type="entry name" value="SPLICING FACTOR C9ORF78"/>
    <property type="match status" value="1"/>
</dbReference>
<feature type="compositionally biased region" description="Pro residues" evidence="4">
    <location>
        <begin position="82"/>
        <end position="91"/>
    </location>
</feature>